<dbReference type="OrthoDB" id="258268at2"/>
<gene>
    <name evidence="2" type="ORF">C5Y93_29320</name>
</gene>
<organism evidence="2 3">
    <name type="scientific">Blastopirellula marina</name>
    <dbReference type="NCBI Taxonomy" id="124"/>
    <lineage>
        <taxon>Bacteria</taxon>
        <taxon>Pseudomonadati</taxon>
        <taxon>Planctomycetota</taxon>
        <taxon>Planctomycetia</taxon>
        <taxon>Pirellulales</taxon>
        <taxon>Pirellulaceae</taxon>
        <taxon>Blastopirellula</taxon>
    </lineage>
</organism>
<proteinExistence type="predicted"/>
<dbReference type="AlphaFoldDB" id="A0A2S8GDL2"/>
<dbReference type="Pfam" id="PF10056">
    <property type="entry name" value="DUF2293"/>
    <property type="match status" value="1"/>
</dbReference>
<accession>A0A2S8GDL2</accession>
<evidence type="ECO:0000259" key="1">
    <source>
        <dbReference type="Pfam" id="PF10056"/>
    </source>
</evidence>
<reference evidence="2 3" key="1">
    <citation type="submission" date="2018-02" db="EMBL/GenBank/DDBJ databases">
        <title>Comparative genomes isolates from brazilian mangrove.</title>
        <authorList>
            <person name="Araujo J.E."/>
            <person name="Taketani R.G."/>
            <person name="Silva M.C.P."/>
            <person name="Loureco M.V."/>
            <person name="Andreote F.D."/>
        </authorList>
    </citation>
    <scope>NUCLEOTIDE SEQUENCE [LARGE SCALE GENOMIC DNA]</scope>
    <source>
        <strain evidence="2 3">Nap-Phe MGV</strain>
    </source>
</reference>
<evidence type="ECO:0000313" key="3">
    <source>
        <dbReference type="Proteomes" id="UP000237819"/>
    </source>
</evidence>
<evidence type="ECO:0000313" key="2">
    <source>
        <dbReference type="EMBL" id="PQO42552.1"/>
    </source>
</evidence>
<feature type="domain" description="DUF2293" evidence="1">
    <location>
        <begin position="120"/>
        <end position="205"/>
    </location>
</feature>
<dbReference type="RefSeq" id="WP_105339133.1">
    <property type="nucleotide sequence ID" value="NZ_PUHZ01000025.1"/>
</dbReference>
<protein>
    <submittedName>
        <fullName evidence="2">DUF2293 domain-containing protein</fullName>
    </submittedName>
</protein>
<comment type="caution">
    <text evidence="2">The sequence shown here is derived from an EMBL/GenBank/DDBJ whole genome shotgun (WGS) entry which is preliminary data.</text>
</comment>
<dbReference type="Proteomes" id="UP000237819">
    <property type="component" value="Unassembled WGS sequence"/>
</dbReference>
<sequence length="229" mass="25437">MPHPVYSPGPKERTVRDAAGNVHDVPAGWQLLPPGDAGMTRRVKAAGKFLAVQEKKGRRMFSRGVWAPAATIQKIEADLAAERSTDAYAKRQKSAAVRREKVQTAYVEDFQGAVFSFLNFHPDYEALAHKLAAAVTKHATPVGSGTVARTQRIPIERRAESAVIAWMRHQTTAYDTMTIPRVKGKRREVRRMLAQRSKELLARYRQGREIPAQCPLRKALDSGNARAAS</sequence>
<name>A0A2S8GDL2_9BACT</name>
<dbReference type="EMBL" id="PUHZ01000025">
    <property type="protein sequence ID" value="PQO42552.1"/>
    <property type="molecule type" value="Genomic_DNA"/>
</dbReference>
<dbReference type="InterPro" id="IPR018744">
    <property type="entry name" value="DUF2293"/>
</dbReference>